<dbReference type="SUPFAM" id="SSF53448">
    <property type="entry name" value="Nucleotide-diphospho-sugar transferases"/>
    <property type="match status" value="1"/>
</dbReference>
<dbReference type="OrthoDB" id="5672604at2"/>
<evidence type="ECO:0000313" key="2">
    <source>
        <dbReference type="Proteomes" id="UP000326702"/>
    </source>
</evidence>
<organism evidence="1 2">
    <name type="scientific">Luteimicrobium xylanilyticum</name>
    <dbReference type="NCBI Taxonomy" id="1133546"/>
    <lineage>
        <taxon>Bacteria</taxon>
        <taxon>Bacillati</taxon>
        <taxon>Actinomycetota</taxon>
        <taxon>Actinomycetes</taxon>
        <taxon>Micrococcales</taxon>
        <taxon>Luteimicrobium</taxon>
    </lineage>
</organism>
<dbReference type="AlphaFoldDB" id="A0A5P9QCR3"/>
<dbReference type="Gene3D" id="3.90.550.10">
    <property type="entry name" value="Spore Coat Polysaccharide Biosynthesis Protein SpsA, Chain A"/>
    <property type="match status" value="1"/>
</dbReference>
<dbReference type="InterPro" id="IPR002495">
    <property type="entry name" value="Glyco_trans_8"/>
</dbReference>
<dbReference type="EMBL" id="CP045529">
    <property type="protein sequence ID" value="QFU99089.1"/>
    <property type="molecule type" value="Genomic_DNA"/>
</dbReference>
<dbReference type="RefSeq" id="WP_036946712.1">
    <property type="nucleotide sequence ID" value="NZ_BAABIH010000008.1"/>
</dbReference>
<dbReference type="KEGG" id="lxl:KDY119_02615"/>
<sequence>MPRLAKLRRVAAQRLPIATKDQVRTIEEVTTTWREAYERLLAAVDNRAVRKPPKSVPRPDPAVRVRRRAEEAAGSSVLVDLRHGRSLTEVSVEAVREMLAKRRVADAQALAASCEAHQETRELGRLLTAIVASNESHHGLAVHAFGDLPSSTRIAHAPVQYFASLFATDPARGAAEVGGLASDPTLFPAATWFEILKRVFLTGDIELTSRVHANVVAQHDANPRAWKNGSTELAWIDRWIGAGRNRTAPPPAAGRVSFGLVDYIQPGRARASQNIGDQVQTLASLGHVVRHQDLRFHGDADVVDFVERMQARVRPELRLEGTAAEVELFTVDRDSSTYQEFPENTWLLEFGWHMHALFGLDVYDFPLHPNLNPIFVSFHCSKRALLSPQAIDYLKAHGPIGCRDWTTVDLLLSLDVPAFFSGCLTTTVDTVFPPLDHKPSPATVYVDVARSPVPPGHENVRQSYGEVKKRTFAENMQDAVDLLERYRTGYTDVVTTRLHCYLPTTSLGLKVAFEPKNNADVRFNGLFRLDTQHFDAIRVKMRDRLRPVLEAVFAGAPRDEVYALWRKLVAPEVAEARARHERPAPVDPAGARLAAAARALAPSAPAPAETAGAVDVVLTPTVAERARLTGVLASAAAHTSRPVRAWVVGRFGGAPPTLDVPGVELHWVDTTGLGSPGTVRAGERALDRAALSELVPVDRAVLLPVDAVVTSDLAELAALDLGGSLVAARTASAAGTSGFGVLYGATRQLDDAPDTAYEFYRRIHQRHVFDFDAYDTGVLVLDLDALRTRGAAGQMLATMRAYRIDDRAALHWYLGPDRAELDAAWAYVPTREWVAEPRLWHWADSTKPWSENYSTGKELWRSSADVR</sequence>
<proteinExistence type="predicted"/>
<dbReference type="InterPro" id="IPR029044">
    <property type="entry name" value="Nucleotide-diphossugar_trans"/>
</dbReference>
<dbReference type="Pfam" id="PF01501">
    <property type="entry name" value="Glyco_transf_8"/>
    <property type="match status" value="1"/>
</dbReference>
<name>A0A5P9QCR3_9MICO</name>
<accession>A0A5P9QCR3</accession>
<dbReference type="GO" id="GO:0016757">
    <property type="term" value="F:glycosyltransferase activity"/>
    <property type="evidence" value="ECO:0007669"/>
    <property type="project" value="InterPro"/>
</dbReference>
<protein>
    <submittedName>
        <fullName evidence="1">Uncharacterized protein</fullName>
    </submittedName>
</protein>
<dbReference type="Proteomes" id="UP000326702">
    <property type="component" value="Chromosome"/>
</dbReference>
<keyword evidence="2" id="KW-1185">Reference proteome</keyword>
<evidence type="ECO:0000313" key="1">
    <source>
        <dbReference type="EMBL" id="QFU99089.1"/>
    </source>
</evidence>
<gene>
    <name evidence="1" type="ORF">KDY119_02615</name>
</gene>
<reference evidence="1 2" key="1">
    <citation type="submission" date="2019-10" db="EMBL/GenBank/DDBJ databases">
        <title>Genome sequence of Luteimicrobium xylanilyticum HY-24.</title>
        <authorList>
            <person name="Kim D.Y."/>
            <person name="Park H.-Y."/>
        </authorList>
    </citation>
    <scope>NUCLEOTIDE SEQUENCE [LARGE SCALE GENOMIC DNA]</scope>
    <source>
        <strain evidence="1 2">HY-24</strain>
    </source>
</reference>